<dbReference type="Pfam" id="PF00903">
    <property type="entry name" value="Glyoxalase"/>
    <property type="match status" value="1"/>
</dbReference>
<dbReference type="InterPro" id="IPR004360">
    <property type="entry name" value="Glyas_Fos-R_dOase_dom"/>
</dbReference>
<gene>
    <name evidence="2" type="ORF">L1F29_17495</name>
</gene>
<feature type="domain" description="VOC" evidence="1">
    <location>
        <begin position="44"/>
        <end position="164"/>
    </location>
</feature>
<dbReference type="InterPro" id="IPR037523">
    <property type="entry name" value="VOC_core"/>
</dbReference>
<keyword evidence="3" id="KW-1185">Reference proteome</keyword>
<dbReference type="Proteomes" id="UP001057877">
    <property type="component" value="Chromosome"/>
</dbReference>
<evidence type="ECO:0000259" key="1">
    <source>
        <dbReference type="PROSITE" id="PS51819"/>
    </source>
</evidence>
<organism evidence="2 3">
    <name type="scientific">Paenibacillus spongiae</name>
    <dbReference type="NCBI Taxonomy" id="2909671"/>
    <lineage>
        <taxon>Bacteria</taxon>
        <taxon>Bacillati</taxon>
        <taxon>Bacillota</taxon>
        <taxon>Bacilli</taxon>
        <taxon>Bacillales</taxon>
        <taxon>Paenibacillaceae</taxon>
        <taxon>Paenibacillus</taxon>
    </lineage>
</organism>
<name>A0ABY5SI35_9BACL</name>
<dbReference type="PROSITE" id="PS51819">
    <property type="entry name" value="VOC"/>
    <property type="match status" value="1"/>
</dbReference>
<sequence>MVNIFKLENAAAATPQLNVIVGLINFYGGNQMAIGVKKLVVGIPVGKSGSGNFEEYEKAIQFYANVLGFKIDWIMGIASLKLENGQQILLFGEEDDENSLWYTGDIKRNPHYSIQFSTENIEELRSDLMKSGVSVGEIIPDGGGGEPIMMFCDPYGNRFWAVEEKEIDRVAQALATGIPQSGDS</sequence>
<reference evidence="2" key="1">
    <citation type="submission" date="2022-01" db="EMBL/GenBank/DDBJ databases">
        <title>Paenibacillus spongiae sp. nov., isolated from marine sponge.</title>
        <authorList>
            <person name="Li Z."/>
            <person name="Zhang M."/>
        </authorList>
    </citation>
    <scope>NUCLEOTIDE SEQUENCE</scope>
    <source>
        <strain evidence="2">PHS-Z3</strain>
    </source>
</reference>
<dbReference type="EMBL" id="CP091430">
    <property type="protein sequence ID" value="UVI33667.1"/>
    <property type="molecule type" value="Genomic_DNA"/>
</dbReference>
<proteinExistence type="predicted"/>
<dbReference type="RefSeq" id="WP_258389721.1">
    <property type="nucleotide sequence ID" value="NZ_CP091430.1"/>
</dbReference>
<evidence type="ECO:0000313" key="3">
    <source>
        <dbReference type="Proteomes" id="UP001057877"/>
    </source>
</evidence>
<dbReference type="InterPro" id="IPR029068">
    <property type="entry name" value="Glyas_Bleomycin-R_OHBP_Dase"/>
</dbReference>
<protein>
    <submittedName>
        <fullName evidence="2">VOC family protein</fullName>
    </submittedName>
</protein>
<evidence type="ECO:0000313" key="2">
    <source>
        <dbReference type="EMBL" id="UVI33667.1"/>
    </source>
</evidence>
<dbReference type="SUPFAM" id="SSF54593">
    <property type="entry name" value="Glyoxalase/Bleomycin resistance protein/Dihydroxybiphenyl dioxygenase"/>
    <property type="match status" value="1"/>
</dbReference>
<accession>A0ABY5SI35</accession>
<dbReference type="Gene3D" id="3.10.180.10">
    <property type="entry name" value="2,3-Dihydroxybiphenyl 1,2-Dioxygenase, domain 1"/>
    <property type="match status" value="1"/>
</dbReference>